<gene>
    <name evidence="5" type="ORF">PCOR1329_LOCUS38622</name>
</gene>
<evidence type="ECO:0000313" key="5">
    <source>
        <dbReference type="EMBL" id="CAK0844546.1"/>
    </source>
</evidence>
<organism evidence="5 6">
    <name type="scientific">Prorocentrum cordatum</name>
    <dbReference type="NCBI Taxonomy" id="2364126"/>
    <lineage>
        <taxon>Eukaryota</taxon>
        <taxon>Sar</taxon>
        <taxon>Alveolata</taxon>
        <taxon>Dinophyceae</taxon>
        <taxon>Prorocentrales</taxon>
        <taxon>Prorocentraceae</taxon>
        <taxon>Prorocentrum</taxon>
    </lineage>
</organism>
<evidence type="ECO:0000259" key="3">
    <source>
        <dbReference type="Pfam" id="PF03464"/>
    </source>
</evidence>
<feature type="domain" description="eRF1" evidence="3">
    <location>
        <begin position="84"/>
        <end position="181"/>
    </location>
</feature>
<dbReference type="PANTHER" id="PTHR10113">
    <property type="entry name" value="PEPTIDE CHAIN RELEASE FACTOR SUBUNIT 1"/>
    <property type="match status" value="1"/>
</dbReference>
<dbReference type="Pfam" id="PF03464">
    <property type="entry name" value="eRF1_2"/>
    <property type="match status" value="1"/>
</dbReference>
<evidence type="ECO:0000313" key="6">
    <source>
        <dbReference type="Proteomes" id="UP001189429"/>
    </source>
</evidence>
<dbReference type="InterPro" id="IPR029064">
    <property type="entry name" value="Ribosomal_eL30-like_sf"/>
</dbReference>
<dbReference type="EMBL" id="CAUYUJ010014673">
    <property type="protein sequence ID" value="CAK0844546.1"/>
    <property type="molecule type" value="Genomic_DNA"/>
</dbReference>
<dbReference type="InterPro" id="IPR005141">
    <property type="entry name" value="eRF1_2"/>
</dbReference>
<comment type="caution">
    <text evidence="5">The sequence shown here is derived from an EMBL/GenBank/DDBJ whole genome shotgun (WGS) entry which is preliminary data.</text>
</comment>
<feature type="domain" description="eRF1" evidence="4">
    <location>
        <begin position="224"/>
        <end position="317"/>
    </location>
</feature>
<dbReference type="Pfam" id="PF03465">
    <property type="entry name" value="eRF1_3"/>
    <property type="match status" value="1"/>
</dbReference>
<dbReference type="Gene3D" id="3.30.420.60">
    <property type="entry name" value="eRF1 domain 2"/>
    <property type="match status" value="1"/>
</dbReference>
<sequence length="443" mass="47355">MKCGGDPSMGGAGAQAALDRTAALISALAPKDFPNGVVVYCSRELSEAMHPLRRVPQPRLRCEQDFDTSAVAEALRERRALTYGLVVITGDAAILGTSQASTAGAGPARCHKVAVLSASIASRTRRGGQSAARYSRNRDREELAFLRKVADTVCRTFGGVRGVVVGGPASMKRKLAGELSVALRRLDVRTVDLDCRADLDGLRQLALCIRQVSVSDQENEAEAAVNGFMSLLSQTEMREAHLACYGEAETMAALRMGAVRELLVSRAHADPPNRKMEMWRELAAASGASLVEVHPNSGLRARFCDGFGVGACLRYRVDASLLEESEPVRDDSPTPTPEDTAPCSTTGSPDKHASDLSDSDDASTTAAPSEARSRLHDWLLPVLAQAFGDSVAAEAIAIGVDVFLCDETLPMEERMEAVHDMLRGEGISEDVLAELSCHVCDLF</sequence>
<dbReference type="InterPro" id="IPR005142">
    <property type="entry name" value="eRF1_3"/>
</dbReference>
<evidence type="ECO:0000256" key="2">
    <source>
        <dbReference type="SAM" id="MobiDB-lite"/>
    </source>
</evidence>
<name>A0ABN9TFH0_9DINO</name>
<accession>A0ABN9TFH0</accession>
<evidence type="ECO:0000256" key="1">
    <source>
        <dbReference type="ARBA" id="ARBA00013382"/>
    </source>
</evidence>
<reference evidence="5" key="1">
    <citation type="submission" date="2023-10" db="EMBL/GenBank/DDBJ databases">
        <authorList>
            <person name="Chen Y."/>
            <person name="Shah S."/>
            <person name="Dougan E. K."/>
            <person name="Thang M."/>
            <person name="Chan C."/>
        </authorList>
    </citation>
    <scope>NUCLEOTIDE SEQUENCE [LARGE SCALE GENOMIC DNA]</scope>
</reference>
<keyword evidence="6" id="KW-1185">Reference proteome</keyword>
<dbReference type="SUPFAM" id="SSF53137">
    <property type="entry name" value="Translational machinery components"/>
    <property type="match status" value="1"/>
</dbReference>
<dbReference type="Proteomes" id="UP001189429">
    <property type="component" value="Unassembled WGS sequence"/>
</dbReference>
<proteinExistence type="predicted"/>
<evidence type="ECO:0000259" key="4">
    <source>
        <dbReference type="Pfam" id="PF03465"/>
    </source>
</evidence>
<dbReference type="InterPro" id="IPR004403">
    <property type="entry name" value="Peptide_chain-rel_eRF1/aRF1"/>
</dbReference>
<dbReference type="Gene3D" id="3.30.1330.30">
    <property type="match status" value="1"/>
</dbReference>
<dbReference type="SUPFAM" id="SSF55315">
    <property type="entry name" value="L30e-like"/>
    <property type="match status" value="1"/>
</dbReference>
<dbReference type="InterPro" id="IPR042226">
    <property type="entry name" value="eFR1_2_sf"/>
</dbReference>
<protein>
    <recommendedName>
        <fullName evidence="1">Eukaryotic peptide chain release factor subunit 1</fullName>
    </recommendedName>
</protein>
<feature type="region of interest" description="Disordered" evidence="2">
    <location>
        <begin position="324"/>
        <end position="368"/>
    </location>
</feature>